<evidence type="ECO:0000259" key="21">
    <source>
        <dbReference type="PROSITE" id="PS51787"/>
    </source>
</evidence>
<dbReference type="GO" id="GO:0005524">
    <property type="term" value="F:ATP binding"/>
    <property type="evidence" value="ECO:0007669"/>
    <property type="project" value="UniProtKB-UniRule"/>
</dbReference>
<keyword evidence="5 14" id="KW-0378">Hydrolase</keyword>
<evidence type="ECO:0000259" key="20">
    <source>
        <dbReference type="PROSITE" id="PS51786"/>
    </source>
</evidence>
<evidence type="ECO:0000256" key="13">
    <source>
        <dbReference type="ARBA" id="ARBA00082722"/>
    </source>
</evidence>
<dbReference type="CDD" id="cd19500">
    <property type="entry name" value="RecA-like_Lon"/>
    <property type="match status" value="1"/>
</dbReference>
<comment type="similarity">
    <text evidence="14 15 18 19">Belongs to the peptidase S16 family.</text>
</comment>
<dbReference type="InterPro" id="IPR020568">
    <property type="entry name" value="Ribosomal_Su5_D2-typ_SF"/>
</dbReference>
<dbReference type="Proteomes" id="UP000295718">
    <property type="component" value="Unassembled WGS sequence"/>
</dbReference>
<feature type="active site" evidence="14 16">
    <location>
        <position position="728"/>
    </location>
</feature>
<evidence type="ECO:0000256" key="19">
    <source>
        <dbReference type="RuleBase" id="RU000591"/>
    </source>
</evidence>
<dbReference type="GO" id="GO:0006515">
    <property type="term" value="P:protein quality control for misfolded or incompletely synthesized proteins"/>
    <property type="evidence" value="ECO:0007669"/>
    <property type="project" value="UniProtKB-UniRule"/>
</dbReference>
<feature type="domain" description="Lon N-terminal" evidence="21">
    <location>
        <begin position="59"/>
        <end position="254"/>
    </location>
</feature>
<dbReference type="Pfam" id="PF02190">
    <property type="entry name" value="LON_substr_bdg"/>
    <property type="match status" value="1"/>
</dbReference>
<dbReference type="GO" id="GO:0004176">
    <property type="term" value="F:ATP-dependent peptidase activity"/>
    <property type="evidence" value="ECO:0007669"/>
    <property type="project" value="UniProtKB-UniRule"/>
</dbReference>
<keyword evidence="4 14" id="KW-0547">Nucleotide-binding</keyword>
<feature type="domain" description="Lon proteolytic" evidence="20">
    <location>
        <begin position="641"/>
        <end position="822"/>
    </location>
</feature>
<dbReference type="InterPro" id="IPR027543">
    <property type="entry name" value="Lon_bac"/>
</dbReference>
<dbReference type="InterPro" id="IPR046336">
    <property type="entry name" value="Lon_prtase_N_sf"/>
</dbReference>
<evidence type="ECO:0000256" key="10">
    <source>
        <dbReference type="ARBA" id="ARBA00053875"/>
    </source>
</evidence>
<reference evidence="22 23" key="1">
    <citation type="submission" date="2019-03" db="EMBL/GenBank/DDBJ databases">
        <title>Genomic Encyclopedia of Type Strains, Phase IV (KMG-IV): sequencing the most valuable type-strain genomes for metagenomic binning, comparative biology and taxonomic classification.</title>
        <authorList>
            <person name="Goeker M."/>
        </authorList>
    </citation>
    <scope>NUCLEOTIDE SEQUENCE [LARGE SCALE GENOMIC DNA]</scope>
    <source>
        <strain evidence="22 23">DSM 100556</strain>
    </source>
</reference>
<evidence type="ECO:0000256" key="1">
    <source>
        <dbReference type="ARBA" id="ARBA00004496"/>
    </source>
</evidence>
<dbReference type="InterPro" id="IPR003111">
    <property type="entry name" value="Lon_prtase_N"/>
</dbReference>
<comment type="function">
    <text evidence="10 14">ATP-dependent serine protease that mediates the selective degradation of mutant and abnormal proteins as well as certain short-lived regulatory proteins. Required for cellular homeostasis and for survival from DNA damage and developmental changes induced by stress. Degrades polypeptides processively to yield small peptide fragments that are 5 to 10 amino acids long. Binds to DNA in a double-stranded, site-specific manner.</text>
</comment>
<feature type="binding site" evidence="14 17">
    <location>
        <begin position="405"/>
        <end position="412"/>
    </location>
    <ligand>
        <name>ATP</name>
        <dbReference type="ChEBI" id="CHEBI:30616"/>
    </ligand>
</feature>
<keyword evidence="3 14" id="KW-0645">Protease</keyword>
<organism evidence="22 23">
    <name type="scientific">Kineothrix alysoides</name>
    <dbReference type="NCBI Taxonomy" id="1469948"/>
    <lineage>
        <taxon>Bacteria</taxon>
        <taxon>Bacillati</taxon>
        <taxon>Bacillota</taxon>
        <taxon>Clostridia</taxon>
        <taxon>Lachnospirales</taxon>
        <taxon>Lachnospiraceae</taxon>
        <taxon>Kineothrix</taxon>
    </lineage>
</organism>
<keyword evidence="6 14" id="KW-0720">Serine protease</keyword>
<dbReference type="PANTHER" id="PTHR10046">
    <property type="entry name" value="ATP DEPENDENT LON PROTEASE FAMILY MEMBER"/>
    <property type="match status" value="1"/>
</dbReference>
<evidence type="ECO:0000256" key="3">
    <source>
        <dbReference type="ARBA" id="ARBA00022670"/>
    </source>
</evidence>
<dbReference type="GO" id="GO:0005737">
    <property type="term" value="C:cytoplasm"/>
    <property type="evidence" value="ECO:0007669"/>
    <property type="project" value="UniProtKB-SubCell"/>
</dbReference>
<dbReference type="Gene3D" id="1.20.58.1480">
    <property type="match status" value="1"/>
</dbReference>
<evidence type="ECO:0000256" key="11">
    <source>
        <dbReference type="ARBA" id="ARBA00066743"/>
    </source>
</evidence>
<dbReference type="Pfam" id="PF05362">
    <property type="entry name" value="Lon_C"/>
    <property type="match status" value="1"/>
</dbReference>
<comment type="caution">
    <text evidence="22">The sequence shown here is derived from an EMBL/GenBank/DDBJ whole genome shotgun (WGS) entry which is preliminary data.</text>
</comment>
<dbReference type="InterPro" id="IPR027417">
    <property type="entry name" value="P-loop_NTPase"/>
</dbReference>
<evidence type="ECO:0000256" key="6">
    <source>
        <dbReference type="ARBA" id="ARBA00022825"/>
    </source>
</evidence>
<dbReference type="PROSITE" id="PS51786">
    <property type="entry name" value="LON_PROTEOLYTIC"/>
    <property type="match status" value="1"/>
</dbReference>
<evidence type="ECO:0000256" key="15">
    <source>
        <dbReference type="PIRNR" id="PIRNR001174"/>
    </source>
</evidence>
<dbReference type="SUPFAM" id="SSF52540">
    <property type="entry name" value="P-loop containing nucleoside triphosphate hydrolases"/>
    <property type="match status" value="1"/>
</dbReference>
<dbReference type="NCBIfam" id="TIGR00763">
    <property type="entry name" value="lon"/>
    <property type="match status" value="1"/>
</dbReference>
<dbReference type="InterPro" id="IPR014721">
    <property type="entry name" value="Ribsml_uS5_D2-typ_fold_subgr"/>
</dbReference>
<proteinExistence type="evidence at transcript level"/>
<dbReference type="Gene3D" id="1.10.8.60">
    <property type="match status" value="1"/>
</dbReference>
<dbReference type="InterPro" id="IPR003593">
    <property type="entry name" value="AAA+_ATPase"/>
</dbReference>
<keyword evidence="23" id="KW-1185">Reference proteome</keyword>
<evidence type="ECO:0000256" key="5">
    <source>
        <dbReference type="ARBA" id="ARBA00022801"/>
    </source>
</evidence>
<dbReference type="PIRSF" id="PIRSF001174">
    <property type="entry name" value="Lon_proteas"/>
    <property type="match status" value="1"/>
</dbReference>
<evidence type="ECO:0000256" key="16">
    <source>
        <dbReference type="PIRSR" id="PIRSR001174-1"/>
    </source>
</evidence>
<protein>
    <recommendedName>
        <fullName evidence="12 14">Lon protease</fullName>
        <ecNumber evidence="11 14">3.4.21.53</ecNumber>
    </recommendedName>
    <alternativeName>
        <fullName evidence="13 14">ATP-dependent protease La</fullName>
    </alternativeName>
</protein>
<dbReference type="Pfam" id="PF22667">
    <property type="entry name" value="Lon_lid"/>
    <property type="match status" value="1"/>
</dbReference>
<comment type="subcellular location">
    <subcellularLocation>
        <location evidence="1 14 15">Cytoplasm</location>
    </subcellularLocation>
</comment>
<dbReference type="PROSITE" id="PS01046">
    <property type="entry name" value="LON_SER"/>
    <property type="match status" value="1"/>
</dbReference>
<dbReference type="SUPFAM" id="SSF88697">
    <property type="entry name" value="PUA domain-like"/>
    <property type="match status" value="1"/>
</dbReference>
<sequence length="833" mass="92994">MRSYARGTKAVLPKYLAARVGETHFCSSLNEHEIKHTGMMKRMDKERITQSVLNIEEKLPAVALRGMTILPGAIIHFDLSRKKSILAVEEAMTQDQRIFLVTQKDMQAEDPGYEHVYPVGTIALVKQIIKVPNNIVRVMVEGISRGRLISFADREDYLEGAIEVMEEPEELKGTVQEEAMVRQIKDLFEGYALFYPKTGVSLERHLNDITGLGQLLDQLTINMPLSFDKKQSVLSAVDLEERFDTLSSILANETEIAKVRTELTERIKGRVEKNQKEYLLREQMQFIKEELGEGNSFSDASQFEEELEKLKADKEVKDKIRKEISRFKSLSQNSSESSVERGYIETLLDLPWEKKSKDNTDLTKAEEILKRDHYGLEQVKERILESLAVRCLTKQGQTPIICLAGPPGTGKTSIAKSVAEAMNKKYVRISLGGVRDEAEIRGHRRTYVGAMPGRIIAGLRQAGVKNPLMLLDEIDKVSSDYKGDTSSALLEVLDAEQNNKFRDHYVEVPVDLSEVLFIATANSLAQIPRPLLDRMEIIEVTSYTANEKFHIAKEHLTAKQLEKNGLKKEQLIISDSALKRIIEGYTREAGVRELERKIGSICRKAAREILQQNKTSIKVTVSKLEKYLGKEKYTSDKANDKDEIGIVRGLAWTSVGGETLQIEVNMMPGKGEIDLTGQMGDVMKESAITGMSYVRSVSKDYKIPQDTFKKNDFHIHIPEGAVPKDGPSAGITMATAILSAITNIPVKAQVAMTGEITLRGRVLPIGGLKEKILAAKTAGIKTVLVPKKNEKDVEEIAGEIKSGLSIHFVENMGEVLSYALVNADSHIGKGKKE</sequence>
<dbReference type="EMBL" id="SLUO01000015">
    <property type="protein sequence ID" value="TCL55440.1"/>
    <property type="molecule type" value="Genomic_DNA"/>
</dbReference>
<feature type="active site" evidence="14 16">
    <location>
        <position position="771"/>
    </location>
</feature>
<dbReference type="PROSITE" id="PS51787">
    <property type="entry name" value="LON_N"/>
    <property type="match status" value="1"/>
</dbReference>
<dbReference type="PRINTS" id="PR00830">
    <property type="entry name" value="ENDOLAPTASE"/>
</dbReference>
<comment type="subunit">
    <text evidence="14 15">Homohexamer. Organized in a ring with a central cavity.</text>
</comment>
<evidence type="ECO:0000256" key="14">
    <source>
        <dbReference type="HAMAP-Rule" id="MF_01973"/>
    </source>
</evidence>
<dbReference type="Gene3D" id="3.40.50.300">
    <property type="entry name" value="P-loop containing nucleotide triphosphate hydrolases"/>
    <property type="match status" value="1"/>
</dbReference>
<dbReference type="EC" id="3.4.21.53" evidence="11 14"/>
<dbReference type="Pfam" id="PF00004">
    <property type="entry name" value="AAA"/>
    <property type="match status" value="1"/>
</dbReference>
<dbReference type="InterPro" id="IPR008268">
    <property type="entry name" value="Peptidase_S16_AS"/>
</dbReference>
<dbReference type="Gene3D" id="3.30.230.10">
    <property type="match status" value="1"/>
</dbReference>
<keyword evidence="2 14" id="KW-0963">Cytoplasm</keyword>
<evidence type="ECO:0000256" key="2">
    <source>
        <dbReference type="ARBA" id="ARBA00022490"/>
    </source>
</evidence>
<dbReference type="SUPFAM" id="SSF54211">
    <property type="entry name" value="Ribosomal protein S5 domain 2-like"/>
    <property type="match status" value="1"/>
</dbReference>
<evidence type="ECO:0000256" key="17">
    <source>
        <dbReference type="PIRSR" id="PIRSR001174-2"/>
    </source>
</evidence>
<dbReference type="InterPro" id="IPR027065">
    <property type="entry name" value="Lon_Prtase"/>
</dbReference>
<evidence type="ECO:0000256" key="8">
    <source>
        <dbReference type="ARBA" id="ARBA00023016"/>
    </source>
</evidence>
<dbReference type="FunFam" id="3.40.50.300:FF:000021">
    <property type="entry name" value="Lon protease homolog"/>
    <property type="match status" value="1"/>
</dbReference>
<dbReference type="InterPro" id="IPR054594">
    <property type="entry name" value="Lon_lid"/>
</dbReference>
<dbReference type="GO" id="GO:0004252">
    <property type="term" value="F:serine-type endopeptidase activity"/>
    <property type="evidence" value="ECO:0007669"/>
    <property type="project" value="UniProtKB-UniRule"/>
</dbReference>
<dbReference type="InterPro" id="IPR003959">
    <property type="entry name" value="ATPase_AAA_core"/>
</dbReference>
<keyword evidence="8 14" id="KW-0346">Stress response</keyword>
<gene>
    <name evidence="14" type="primary">lon</name>
    <name evidence="22" type="ORF">EDD76_11573</name>
</gene>
<dbReference type="GO" id="GO:0034605">
    <property type="term" value="P:cellular response to heat"/>
    <property type="evidence" value="ECO:0007669"/>
    <property type="project" value="UniProtKB-UniRule"/>
</dbReference>
<evidence type="ECO:0000256" key="4">
    <source>
        <dbReference type="ARBA" id="ARBA00022741"/>
    </source>
</evidence>
<dbReference type="GO" id="GO:0043565">
    <property type="term" value="F:sequence-specific DNA binding"/>
    <property type="evidence" value="ECO:0007669"/>
    <property type="project" value="UniProtKB-UniRule"/>
</dbReference>
<dbReference type="GO" id="GO:0016887">
    <property type="term" value="F:ATP hydrolysis activity"/>
    <property type="evidence" value="ECO:0007669"/>
    <property type="project" value="UniProtKB-UniRule"/>
</dbReference>
<dbReference type="InterPro" id="IPR015947">
    <property type="entry name" value="PUA-like_sf"/>
</dbReference>
<evidence type="ECO:0000256" key="7">
    <source>
        <dbReference type="ARBA" id="ARBA00022840"/>
    </source>
</evidence>
<dbReference type="HAMAP" id="MF_01973">
    <property type="entry name" value="lon_bact"/>
    <property type="match status" value="1"/>
</dbReference>
<evidence type="ECO:0000313" key="22">
    <source>
        <dbReference type="EMBL" id="TCL55440.1"/>
    </source>
</evidence>
<dbReference type="AlphaFoldDB" id="A0A4R1QXA2"/>
<evidence type="ECO:0000256" key="18">
    <source>
        <dbReference type="PROSITE-ProRule" id="PRU01122"/>
    </source>
</evidence>
<dbReference type="InterPro" id="IPR008269">
    <property type="entry name" value="Lon_proteolytic"/>
</dbReference>
<evidence type="ECO:0000256" key="12">
    <source>
        <dbReference type="ARBA" id="ARBA00071934"/>
    </source>
</evidence>
<dbReference type="Gene3D" id="1.20.5.5270">
    <property type="match status" value="1"/>
</dbReference>
<keyword evidence="7 14" id="KW-0067">ATP-binding</keyword>
<evidence type="ECO:0000256" key="9">
    <source>
        <dbReference type="ARBA" id="ARBA00050665"/>
    </source>
</evidence>
<evidence type="ECO:0000313" key="23">
    <source>
        <dbReference type="Proteomes" id="UP000295718"/>
    </source>
</evidence>
<dbReference type="SMART" id="SM00382">
    <property type="entry name" value="AAA"/>
    <property type="match status" value="1"/>
</dbReference>
<dbReference type="SMART" id="SM00464">
    <property type="entry name" value="LON"/>
    <property type="match status" value="1"/>
</dbReference>
<name>A0A4R1QXA2_9FIRM</name>
<dbReference type="InterPro" id="IPR004815">
    <property type="entry name" value="Lon_bac/euk-typ"/>
</dbReference>
<comment type="catalytic activity">
    <reaction evidence="9 14 15 18">
        <text>Hydrolysis of proteins in presence of ATP.</text>
        <dbReference type="EC" id="3.4.21.53"/>
    </reaction>
</comment>
<dbReference type="Gene3D" id="2.30.130.40">
    <property type="entry name" value="LON domain-like"/>
    <property type="match status" value="1"/>
</dbReference>
<comment type="induction">
    <text evidence="14">By heat shock.</text>
</comment>
<dbReference type="STRING" id="1469948.GCA_000732725_04060"/>
<accession>A0A4R1QXA2</accession>